<evidence type="ECO:0000256" key="3">
    <source>
        <dbReference type="ARBA" id="ARBA00023004"/>
    </source>
</evidence>
<dbReference type="Gene3D" id="1.10.760.10">
    <property type="entry name" value="Cytochrome c-like domain"/>
    <property type="match status" value="1"/>
</dbReference>
<evidence type="ECO:0000256" key="1">
    <source>
        <dbReference type="ARBA" id="ARBA00022617"/>
    </source>
</evidence>
<feature type="signal peptide" evidence="5">
    <location>
        <begin position="1"/>
        <end position="21"/>
    </location>
</feature>
<evidence type="ECO:0000256" key="4">
    <source>
        <dbReference type="PROSITE-ProRule" id="PRU00433"/>
    </source>
</evidence>
<organism evidence="7 8">
    <name type="scientific">Aureibaculum marinum</name>
    <dbReference type="NCBI Taxonomy" id="2487930"/>
    <lineage>
        <taxon>Bacteria</taxon>
        <taxon>Pseudomonadati</taxon>
        <taxon>Bacteroidota</taxon>
        <taxon>Flavobacteriia</taxon>
        <taxon>Flavobacteriales</taxon>
        <taxon>Flavobacteriaceae</taxon>
        <taxon>Aureibaculum</taxon>
    </lineage>
</organism>
<dbReference type="EMBL" id="RPFJ01000005">
    <property type="protein sequence ID" value="RPD99032.1"/>
    <property type="molecule type" value="Genomic_DNA"/>
</dbReference>
<dbReference type="Proteomes" id="UP000270856">
    <property type="component" value="Unassembled WGS sequence"/>
</dbReference>
<dbReference type="AlphaFoldDB" id="A0A3N4NRL7"/>
<dbReference type="Pfam" id="PF13442">
    <property type="entry name" value="Cytochrome_CBB3"/>
    <property type="match status" value="1"/>
</dbReference>
<gene>
    <name evidence="7" type="ORF">EGM88_04055</name>
</gene>
<comment type="caution">
    <text evidence="7">The sequence shown here is derived from an EMBL/GenBank/DDBJ whole genome shotgun (WGS) entry which is preliminary data.</text>
</comment>
<reference evidence="7 8" key="1">
    <citation type="submission" date="2018-11" db="EMBL/GenBank/DDBJ databases">
        <title>Aureibaculum marinum gen. nov., sp. nov., a member of the family Flavobacteriaceae isolated from the Bohai Sea.</title>
        <authorList>
            <person name="Ji X."/>
        </authorList>
    </citation>
    <scope>NUCLEOTIDE SEQUENCE [LARGE SCALE GENOMIC DNA]</scope>
    <source>
        <strain evidence="7 8">BH-SD17</strain>
    </source>
</reference>
<dbReference type="GO" id="GO:0009055">
    <property type="term" value="F:electron transfer activity"/>
    <property type="evidence" value="ECO:0007669"/>
    <property type="project" value="InterPro"/>
</dbReference>
<dbReference type="GO" id="GO:0046872">
    <property type="term" value="F:metal ion binding"/>
    <property type="evidence" value="ECO:0007669"/>
    <property type="project" value="UniProtKB-KW"/>
</dbReference>
<keyword evidence="8" id="KW-1185">Reference proteome</keyword>
<keyword evidence="5" id="KW-0732">Signal</keyword>
<keyword evidence="2 4" id="KW-0479">Metal-binding</keyword>
<dbReference type="SUPFAM" id="SSF46626">
    <property type="entry name" value="Cytochrome c"/>
    <property type="match status" value="1"/>
</dbReference>
<dbReference type="InterPro" id="IPR009056">
    <property type="entry name" value="Cyt_c-like_dom"/>
</dbReference>
<proteinExistence type="predicted"/>
<accession>A0A3N4NRL7</accession>
<dbReference type="GO" id="GO:0020037">
    <property type="term" value="F:heme binding"/>
    <property type="evidence" value="ECO:0007669"/>
    <property type="project" value="InterPro"/>
</dbReference>
<keyword evidence="1 4" id="KW-0349">Heme</keyword>
<dbReference type="PROSITE" id="PS51007">
    <property type="entry name" value="CYTC"/>
    <property type="match status" value="1"/>
</dbReference>
<evidence type="ECO:0000313" key="8">
    <source>
        <dbReference type="Proteomes" id="UP000270856"/>
    </source>
</evidence>
<dbReference type="PANTHER" id="PTHR40394">
    <property type="entry name" value="LIPOPROTEIN-RELATED"/>
    <property type="match status" value="1"/>
</dbReference>
<evidence type="ECO:0000313" key="7">
    <source>
        <dbReference type="EMBL" id="RPD99032.1"/>
    </source>
</evidence>
<dbReference type="OrthoDB" id="9796771at2"/>
<dbReference type="PROSITE" id="PS51257">
    <property type="entry name" value="PROKAR_LIPOPROTEIN"/>
    <property type="match status" value="1"/>
</dbReference>
<evidence type="ECO:0000256" key="5">
    <source>
        <dbReference type="SAM" id="SignalP"/>
    </source>
</evidence>
<evidence type="ECO:0000259" key="6">
    <source>
        <dbReference type="PROSITE" id="PS51007"/>
    </source>
</evidence>
<evidence type="ECO:0000256" key="2">
    <source>
        <dbReference type="ARBA" id="ARBA00022723"/>
    </source>
</evidence>
<dbReference type="PANTHER" id="PTHR40394:SF2">
    <property type="entry name" value="QUINOL:CYTOCHROME C OXIDOREDUCTASE MEMBRANE PROTEIN"/>
    <property type="match status" value="1"/>
</dbReference>
<feature type="domain" description="Cytochrome c" evidence="6">
    <location>
        <begin position="109"/>
        <end position="192"/>
    </location>
</feature>
<sequence>MKSFIKYTSIVTLAVLMLSCAGDSQRSREVQYMGDTDMYNAVPYETYSTNPYFEDGISAQLPVEGTIARGKTVYDVPFSEEGYQYAKDSVKSPLWEKSATDSVAKISDKNMKQGKYLYGIYCASCHGTTGDGQGDLVKNEKFLGVPNYKDRDITEGSIYHVIMYGRNLMGSHASQLNDLERWQVTHYVEQLRNDLLK</sequence>
<keyword evidence="3 4" id="KW-0408">Iron</keyword>
<name>A0A3N4NRL7_9FLAO</name>
<feature type="chain" id="PRO_5018057302" evidence="5">
    <location>
        <begin position="22"/>
        <end position="197"/>
    </location>
</feature>
<dbReference type="InterPro" id="IPR036909">
    <property type="entry name" value="Cyt_c-like_dom_sf"/>
</dbReference>
<dbReference type="RefSeq" id="WP_123896698.1">
    <property type="nucleotide sequence ID" value="NZ_RPFJ01000005.1"/>
</dbReference>
<protein>
    <submittedName>
        <fullName evidence="7">Cytochrome c</fullName>
    </submittedName>
</protein>